<name>A0ACC1QF90_9HYPO</name>
<protein>
    <submittedName>
        <fullName evidence="1">Uncharacterized protein</fullName>
    </submittedName>
</protein>
<evidence type="ECO:0000313" key="2">
    <source>
        <dbReference type="Proteomes" id="UP001148737"/>
    </source>
</evidence>
<organism evidence="1 2">
    <name type="scientific">Lecanicillium saksenae</name>
    <dbReference type="NCBI Taxonomy" id="468837"/>
    <lineage>
        <taxon>Eukaryota</taxon>
        <taxon>Fungi</taxon>
        <taxon>Dikarya</taxon>
        <taxon>Ascomycota</taxon>
        <taxon>Pezizomycotina</taxon>
        <taxon>Sordariomycetes</taxon>
        <taxon>Hypocreomycetidae</taxon>
        <taxon>Hypocreales</taxon>
        <taxon>Cordycipitaceae</taxon>
        <taxon>Lecanicillium</taxon>
    </lineage>
</organism>
<proteinExistence type="predicted"/>
<keyword evidence="2" id="KW-1185">Reference proteome</keyword>
<reference evidence="1" key="1">
    <citation type="submission" date="2022-07" db="EMBL/GenBank/DDBJ databases">
        <title>Genome Sequence of Lecanicillium saksenae.</title>
        <authorList>
            <person name="Buettner E."/>
        </authorList>
    </citation>
    <scope>NUCLEOTIDE SEQUENCE</scope>
    <source>
        <strain evidence="1">VT-O1</strain>
    </source>
</reference>
<accession>A0ACC1QF90</accession>
<dbReference type="EMBL" id="JANAKD010002546">
    <property type="protein sequence ID" value="KAJ3473347.1"/>
    <property type="molecule type" value="Genomic_DNA"/>
</dbReference>
<evidence type="ECO:0000313" key="1">
    <source>
        <dbReference type="EMBL" id="KAJ3473347.1"/>
    </source>
</evidence>
<sequence>MSSQSSQPSSVLIRQAESLEDLAAVIKCFHTYTEWLDEDLSHQNYASELAGLPGKYAPPTGSLLLAVDSETGGALGCVALRPLELPSSHTKAKPGHACAEMKRLFVYPEARGRQVARKLLQELLKRAEEQGYNEIFLDTLARMEAAIKLYKSEGFGEAEPYNTSPYVGTVYLAKELHS</sequence>
<comment type="caution">
    <text evidence="1">The sequence shown here is derived from an EMBL/GenBank/DDBJ whole genome shotgun (WGS) entry which is preliminary data.</text>
</comment>
<dbReference type="Proteomes" id="UP001148737">
    <property type="component" value="Unassembled WGS sequence"/>
</dbReference>
<gene>
    <name evidence="1" type="ORF">NLG97_g10355</name>
</gene>